<dbReference type="SUPFAM" id="SSF53474">
    <property type="entry name" value="alpha/beta-Hydrolases"/>
    <property type="match status" value="1"/>
</dbReference>
<dbReference type="InterPro" id="IPR029058">
    <property type="entry name" value="AB_hydrolase_fold"/>
</dbReference>
<accession>A0A4R5DC72</accession>
<dbReference type="PANTHER" id="PTHR22946">
    <property type="entry name" value="DIENELACTONE HYDROLASE DOMAIN-CONTAINING PROTEIN-RELATED"/>
    <property type="match status" value="1"/>
</dbReference>
<comment type="caution">
    <text evidence="4">The sequence shown here is derived from an EMBL/GenBank/DDBJ whole genome shotgun (WGS) entry which is preliminary data.</text>
</comment>
<dbReference type="EMBL" id="SMKZ01000027">
    <property type="protein sequence ID" value="TDE08135.1"/>
    <property type="molecule type" value="Genomic_DNA"/>
</dbReference>
<organism evidence="4 5">
    <name type="scientific">Jiangella asiatica</name>
    <dbReference type="NCBI Taxonomy" id="2530372"/>
    <lineage>
        <taxon>Bacteria</taxon>
        <taxon>Bacillati</taxon>
        <taxon>Actinomycetota</taxon>
        <taxon>Actinomycetes</taxon>
        <taxon>Jiangellales</taxon>
        <taxon>Jiangellaceae</taxon>
        <taxon>Jiangella</taxon>
    </lineage>
</organism>
<dbReference type="OrthoDB" id="9765647at2"/>
<proteinExistence type="inferred from homology"/>
<gene>
    <name evidence="4" type="ORF">E1269_18685</name>
</gene>
<dbReference type="AlphaFoldDB" id="A0A4R5DC72"/>
<evidence type="ECO:0000256" key="1">
    <source>
        <dbReference type="ARBA" id="ARBA00008645"/>
    </source>
</evidence>
<dbReference type="InParanoid" id="A0A4R5DC72"/>
<dbReference type="Pfam" id="PF01738">
    <property type="entry name" value="DLH"/>
    <property type="match status" value="1"/>
</dbReference>
<dbReference type="InterPro" id="IPR002925">
    <property type="entry name" value="Dienelactn_hydro"/>
</dbReference>
<reference evidence="4 5" key="1">
    <citation type="submission" date="2019-03" db="EMBL/GenBank/DDBJ databases">
        <title>Draft genome sequences of novel Actinobacteria.</title>
        <authorList>
            <person name="Sahin N."/>
            <person name="Ay H."/>
            <person name="Saygin H."/>
        </authorList>
    </citation>
    <scope>NUCLEOTIDE SEQUENCE [LARGE SCALE GENOMIC DNA]</scope>
    <source>
        <strain evidence="4 5">5K138</strain>
    </source>
</reference>
<evidence type="ECO:0000313" key="5">
    <source>
        <dbReference type="Proteomes" id="UP000294739"/>
    </source>
</evidence>
<comment type="similarity">
    <text evidence="1">Belongs to the AB hydrolase superfamily.</text>
</comment>
<sequence length="402" mass="42227">MTTPWTARVRARARRQEPPAVGARMVEASGAGATRGRVTRVVLRCPADLTPARDVAAVLARPAVSDGPGSSAVVLLHGGGGRAEPRWARSWAARGHTALALDLGAPRAVAGEARPARLDHAGIFDAVAQGTGHSWLHQAVEACVDAVTFVRSLPGVDPRAVGVCGVSWGGYVALLLASADPRLRYAVDVYAAGFLARDSAWSALLRDLPAATARRWTAAFDLARHVHRVTAPTLWLTGTGDPCFPLDAFDATAGLARGPVTRRIVPGLEHDHEAAWRLTEPYAFAAAALGGGPALPALRAARVVGGHLRAEVESATPVLHAALHHTRDTGPWTTRRWRSTVAVIDGATVRADVPADGFSAAFLSARTATGTSTTGLLTGRAAETGRRPKGDPLWCVARNRTW</sequence>
<protein>
    <recommendedName>
        <fullName evidence="3">Dienelactone hydrolase domain-containing protein</fullName>
    </recommendedName>
</protein>
<dbReference type="GO" id="GO:0016787">
    <property type="term" value="F:hydrolase activity"/>
    <property type="evidence" value="ECO:0007669"/>
    <property type="project" value="InterPro"/>
</dbReference>
<name>A0A4R5DC72_9ACTN</name>
<evidence type="ECO:0000259" key="3">
    <source>
        <dbReference type="Pfam" id="PF01738"/>
    </source>
</evidence>
<feature type="region of interest" description="Disordered" evidence="2">
    <location>
        <begin position="1"/>
        <end position="24"/>
    </location>
</feature>
<keyword evidence="5" id="KW-1185">Reference proteome</keyword>
<dbReference type="Gene3D" id="3.40.50.1820">
    <property type="entry name" value="alpha/beta hydrolase"/>
    <property type="match status" value="1"/>
</dbReference>
<dbReference type="InterPro" id="IPR050261">
    <property type="entry name" value="FrsA_esterase"/>
</dbReference>
<evidence type="ECO:0000256" key="2">
    <source>
        <dbReference type="SAM" id="MobiDB-lite"/>
    </source>
</evidence>
<dbReference type="Proteomes" id="UP000294739">
    <property type="component" value="Unassembled WGS sequence"/>
</dbReference>
<feature type="domain" description="Dienelactone hydrolase" evidence="3">
    <location>
        <begin position="57"/>
        <end position="202"/>
    </location>
</feature>
<evidence type="ECO:0000313" key="4">
    <source>
        <dbReference type="EMBL" id="TDE08135.1"/>
    </source>
</evidence>